<keyword evidence="3" id="KW-1185">Reference proteome</keyword>
<reference evidence="2 3" key="1">
    <citation type="submission" date="2020-03" db="EMBL/GenBank/DDBJ databases">
        <title>Draft genome of Streptomyces sp. ventii, isolated from the Axial Seamount in the Pacific Ocean, and resequencing of the two type strains Streptomyces lonarensis strain NCL 716 and Streptomyces bohaiensis strain 11A07.</title>
        <authorList>
            <person name="Loughran R.M."/>
            <person name="Pfannmuller K.M."/>
            <person name="Wasson B.J."/>
            <person name="Deadmond M.C."/>
            <person name="Paddock B.E."/>
            <person name="Koyack M.J."/>
            <person name="Gallegos D.A."/>
            <person name="Mitchell E.A."/>
            <person name="Ushijima B."/>
            <person name="Saw J.H."/>
            <person name="Mcphail K.L."/>
            <person name="Videau P."/>
        </authorList>
    </citation>
    <scope>NUCLEOTIDE SEQUENCE [LARGE SCALE GENOMIC DNA]</scope>
    <source>
        <strain evidence="2 3">NCL716</strain>
    </source>
</reference>
<gene>
    <name evidence="2" type="ORF">HCN56_23105</name>
</gene>
<dbReference type="InterPro" id="IPR036724">
    <property type="entry name" value="Cobalamin-bd_sf"/>
</dbReference>
<dbReference type="SUPFAM" id="SSF52242">
    <property type="entry name" value="Cobalamin (vitamin B12)-binding domain"/>
    <property type="match status" value="1"/>
</dbReference>
<accession>A0A7X6I1B8</accession>
<feature type="domain" description="B12-binding" evidence="1">
    <location>
        <begin position="1"/>
        <end position="137"/>
    </location>
</feature>
<dbReference type="GO" id="GO:0031419">
    <property type="term" value="F:cobalamin binding"/>
    <property type="evidence" value="ECO:0007669"/>
    <property type="project" value="InterPro"/>
</dbReference>
<dbReference type="PROSITE" id="PS51332">
    <property type="entry name" value="B12_BINDING"/>
    <property type="match status" value="1"/>
</dbReference>
<evidence type="ECO:0000313" key="3">
    <source>
        <dbReference type="Proteomes" id="UP000578686"/>
    </source>
</evidence>
<dbReference type="InterPro" id="IPR006158">
    <property type="entry name" value="Cobalamin-bd"/>
</dbReference>
<dbReference type="GO" id="GO:0046872">
    <property type="term" value="F:metal ion binding"/>
    <property type="evidence" value="ECO:0007669"/>
    <property type="project" value="InterPro"/>
</dbReference>
<dbReference type="Gene3D" id="3.40.50.280">
    <property type="entry name" value="Cobalamin-binding domain"/>
    <property type="match status" value="1"/>
</dbReference>
<evidence type="ECO:0000313" key="2">
    <source>
        <dbReference type="EMBL" id="NJQ08385.1"/>
    </source>
</evidence>
<comment type="caution">
    <text evidence="2">The sequence shown here is derived from an EMBL/GenBank/DDBJ whole genome shotgun (WGS) entry which is preliminary data.</text>
</comment>
<dbReference type="AlphaFoldDB" id="A0A7X6I1B8"/>
<proteinExistence type="predicted"/>
<name>A0A7X6I1B8_9ACTN</name>
<evidence type="ECO:0000259" key="1">
    <source>
        <dbReference type="PROSITE" id="PS51332"/>
    </source>
</evidence>
<protein>
    <submittedName>
        <fullName evidence="2">Methylaspartate mutase</fullName>
    </submittedName>
</protein>
<organism evidence="2 3">
    <name type="scientific">Streptomyces lonarensis</name>
    <dbReference type="NCBI Taxonomy" id="700599"/>
    <lineage>
        <taxon>Bacteria</taxon>
        <taxon>Bacillati</taxon>
        <taxon>Actinomycetota</taxon>
        <taxon>Actinomycetes</taxon>
        <taxon>Kitasatosporales</taxon>
        <taxon>Streptomycetaceae</taxon>
        <taxon>Streptomyces</taxon>
    </lineage>
</organism>
<sequence>MRILVSGTASDSHTWNLVFLQLFLEEQGHPVTNLGPCVTADLLAAHCLEQPPELVVLSSVNGHGYRDGLTAVARLRAEPALDGSTIVIGGKLGVAGSRDPEAAALLRAAGCHAVYDDGDLNALRDLVGELADAKARRVTA</sequence>
<dbReference type="EMBL" id="JAAVJD010000294">
    <property type="protein sequence ID" value="NJQ08385.1"/>
    <property type="molecule type" value="Genomic_DNA"/>
</dbReference>
<dbReference type="Proteomes" id="UP000578686">
    <property type="component" value="Unassembled WGS sequence"/>
</dbReference>